<evidence type="ECO:0000256" key="4">
    <source>
        <dbReference type="ARBA" id="ARBA00023136"/>
    </source>
</evidence>
<protein>
    <submittedName>
        <fullName evidence="8">PAP2 superfamily protein</fullName>
    </submittedName>
</protein>
<feature type="transmembrane region" description="Helical" evidence="6">
    <location>
        <begin position="18"/>
        <end position="35"/>
    </location>
</feature>
<comment type="subcellular location">
    <subcellularLocation>
        <location evidence="1">Membrane</location>
        <topology evidence="1">Multi-pass membrane protein</topology>
    </subcellularLocation>
</comment>
<keyword evidence="9" id="KW-1185">Reference proteome</keyword>
<feature type="transmembrane region" description="Helical" evidence="6">
    <location>
        <begin position="83"/>
        <end position="102"/>
    </location>
</feature>
<proteinExistence type="predicted"/>
<evidence type="ECO:0000256" key="5">
    <source>
        <dbReference type="SAM" id="MobiDB-lite"/>
    </source>
</evidence>
<evidence type="ECO:0000259" key="7">
    <source>
        <dbReference type="Pfam" id="PF14378"/>
    </source>
</evidence>
<feature type="region of interest" description="Disordered" evidence="5">
    <location>
        <begin position="243"/>
        <end position="305"/>
    </location>
</feature>
<keyword evidence="4 6" id="KW-0472">Membrane</keyword>
<keyword evidence="3 6" id="KW-1133">Transmembrane helix</keyword>
<dbReference type="InterPro" id="IPR026841">
    <property type="entry name" value="Aur1/Ipt1"/>
</dbReference>
<dbReference type="EMBL" id="FZNP01000008">
    <property type="protein sequence ID" value="SNR90287.1"/>
    <property type="molecule type" value="Genomic_DNA"/>
</dbReference>
<feature type="transmembrane region" description="Helical" evidence="6">
    <location>
        <begin position="190"/>
        <end position="210"/>
    </location>
</feature>
<dbReference type="GO" id="GO:0016020">
    <property type="term" value="C:membrane"/>
    <property type="evidence" value="ECO:0007669"/>
    <property type="project" value="UniProtKB-SubCell"/>
</dbReference>
<accession>A0A239A3R0</accession>
<dbReference type="PANTHER" id="PTHR31310">
    <property type="match status" value="1"/>
</dbReference>
<organism evidence="8 9">
    <name type="scientific">Actinomadura mexicana</name>
    <dbReference type="NCBI Taxonomy" id="134959"/>
    <lineage>
        <taxon>Bacteria</taxon>
        <taxon>Bacillati</taxon>
        <taxon>Actinomycetota</taxon>
        <taxon>Actinomycetes</taxon>
        <taxon>Streptosporangiales</taxon>
        <taxon>Thermomonosporaceae</taxon>
        <taxon>Actinomadura</taxon>
    </lineage>
</organism>
<dbReference type="AlphaFoldDB" id="A0A239A3R0"/>
<feature type="transmembrane region" description="Helical" evidence="6">
    <location>
        <begin position="164"/>
        <end position="183"/>
    </location>
</feature>
<name>A0A239A3R0_9ACTN</name>
<dbReference type="Proteomes" id="UP000198420">
    <property type="component" value="Unassembled WGS sequence"/>
</dbReference>
<evidence type="ECO:0000313" key="9">
    <source>
        <dbReference type="Proteomes" id="UP000198420"/>
    </source>
</evidence>
<keyword evidence="2 6" id="KW-0812">Transmembrane</keyword>
<dbReference type="Pfam" id="PF14378">
    <property type="entry name" value="PAP2_3"/>
    <property type="match status" value="1"/>
</dbReference>
<evidence type="ECO:0000313" key="8">
    <source>
        <dbReference type="EMBL" id="SNR90287.1"/>
    </source>
</evidence>
<reference evidence="9" key="1">
    <citation type="submission" date="2017-06" db="EMBL/GenBank/DDBJ databases">
        <authorList>
            <person name="Varghese N."/>
            <person name="Submissions S."/>
        </authorList>
    </citation>
    <scope>NUCLEOTIDE SEQUENCE [LARGE SCALE GENOMIC DNA]</scope>
    <source>
        <strain evidence="9">DSM 44485</strain>
    </source>
</reference>
<evidence type="ECO:0000256" key="3">
    <source>
        <dbReference type="ARBA" id="ARBA00022989"/>
    </source>
</evidence>
<dbReference type="InterPro" id="IPR052185">
    <property type="entry name" value="IPC_Synthase-Related"/>
</dbReference>
<evidence type="ECO:0000256" key="2">
    <source>
        <dbReference type="ARBA" id="ARBA00022692"/>
    </source>
</evidence>
<dbReference type="CDD" id="cd03386">
    <property type="entry name" value="PAP2_Aur1_like"/>
    <property type="match status" value="1"/>
</dbReference>
<feature type="transmembrane region" description="Helical" evidence="6">
    <location>
        <begin position="114"/>
        <end position="132"/>
    </location>
</feature>
<feature type="compositionally biased region" description="Basic and acidic residues" evidence="5">
    <location>
        <begin position="274"/>
        <end position="290"/>
    </location>
</feature>
<dbReference type="PANTHER" id="PTHR31310:SF7">
    <property type="entry name" value="PA-PHOSPHATASE RELATED-FAMILY PROTEIN DDB_G0268928"/>
    <property type="match status" value="1"/>
</dbReference>
<dbReference type="OrthoDB" id="5241565at2"/>
<feature type="domain" description="Inositolphosphotransferase Aur1/Ipt1" evidence="7">
    <location>
        <begin position="53"/>
        <end position="228"/>
    </location>
</feature>
<evidence type="ECO:0000256" key="6">
    <source>
        <dbReference type="SAM" id="Phobius"/>
    </source>
</evidence>
<gene>
    <name evidence="8" type="ORF">SAMN06265355_108178</name>
</gene>
<evidence type="ECO:0000256" key="1">
    <source>
        <dbReference type="ARBA" id="ARBA00004141"/>
    </source>
</evidence>
<feature type="transmembrane region" description="Helical" evidence="6">
    <location>
        <begin position="216"/>
        <end position="234"/>
    </location>
</feature>
<sequence>MVSGAAVGGVGRGRLRPLLIEVGLLAVLFAFYKWGRTLLESGPGQAMANAHGLWRFEREWLPSEVGFQHWALEWDHAALLANVYYVSVHFPGTALLLIWLYVRHRSSYARVRNELVALTAAGLVVHTMFPLAPPRLAGIGAVDTMLTVGPSAYPAAADGIANQYAAMPSLHIGWAILVAVAVVRVSRSRWRWVVALHAPLTVLVVVVTANHYWTDGIVAALLLAGAMALVSLAGRMRQAVGHAADAHESRGSGRPRGGPADREPRAARPVPPARDGHGDRVHDRGGDREGVPGADAPASDDLVLA</sequence>